<dbReference type="CDD" id="cd16348">
    <property type="entry name" value="VOC_YdcJ_like"/>
    <property type="match status" value="1"/>
</dbReference>
<dbReference type="Pfam" id="PF07063">
    <property type="entry name" value="HGLS"/>
    <property type="match status" value="1"/>
</dbReference>
<comment type="cofactor">
    <cofactor evidence="1">
        <name>Fe(2+)</name>
        <dbReference type="ChEBI" id="CHEBI:29033"/>
    </cofactor>
</comment>
<sequence>MASSTTALNATVAGHPKENSSSFEDPVLLRTTFALAMSTMYKAEVPLYGHLVRIVQNVNQSKVPSMEEAQRLTLERHGAIRLGTSLELQTVRRIFALIGMYPVGYYDLAVAGLPMHATCFRPIERESLQRNPFRVFTTLLRPELLQSDAAKDIALKLLKSRSIFSDRLMELLDLGERQGNRLTEDQAEAFIPAALRTFSWQGIAAASLPQYQLLKSEHPILADIACFRSAHINHLTPRTLDIDEAQAAMVQEGMAVKSRIEGPPARICPILLRQTSFLALEEKILFPLTDMHTSHNVDSGKDAASELSQGSHQARFGEIEERGAAATVKGRHLYDMLLDKAMQMANSIAADPPTTDKIMREAFEEYPDSWTELRRQGLVYFEYRLTGKRIDTFDINKEDPGTAVLEKLIAGGLIEAIPITYEDFLPFSAAGIFQSNLQTPSSSVRETSAGRSTSDLQGFESALGDHVFNLDELYIQRQNESLTACARALGLNEQDLVEEYREGPSNGPPNKTVSNVSETGAVGT</sequence>
<protein>
    <recommendedName>
        <fullName evidence="7">2-oxoadipate dioxygenase/decarboxylase</fullName>
        <ecNumber evidence="6">1.13.11.93</ecNumber>
    </recommendedName>
    <alternativeName>
        <fullName evidence="8">2-hydroxyglutarate synthase</fullName>
    </alternativeName>
</protein>
<evidence type="ECO:0000256" key="1">
    <source>
        <dbReference type="ARBA" id="ARBA00001954"/>
    </source>
</evidence>
<dbReference type="STRING" id="1220188.A0A4S3J5K1"/>
<evidence type="ECO:0000256" key="3">
    <source>
        <dbReference type="ARBA" id="ARBA00023002"/>
    </source>
</evidence>
<reference evidence="10 11" key="1">
    <citation type="submission" date="2019-03" db="EMBL/GenBank/DDBJ databases">
        <title>The genome sequence of a newly discovered highly antifungal drug resistant Aspergillus species, Aspergillus tanneri NIH 1004.</title>
        <authorList>
            <person name="Mounaud S."/>
            <person name="Singh I."/>
            <person name="Joardar V."/>
            <person name="Pakala S."/>
            <person name="Pakala S."/>
            <person name="Venepally P."/>
            <person name="Hoover J."/>
            <person name="Nierman W."/>
            <person name="Chung J."/>
            <person name="Losada L."/>
        </authorList>
    </citation>
    <scope>NUCLEOTIDE SEQUENCE [LARGE SCALE GENOMIC DNA]</scope>
    <source>
        <strain evidence="10 11">NIH1004</strain>
    </source>
</reference>
<evidence type="ECO:0000256" key="7">
    <source>
        <dbReference type="ARBA" id="ARBA00035034"/>
    </source>
</evidence>
<accession>A0A4S3J5K1</accession>
<feature type="region of interest" description="Disordered" evidence="9">
    <location>
        <begin position="1"/>
        <end position="22"/>
    </location>
</feature>
<dbReference type="Proteomes" id="UP000308092">
    <property type="component" value="Unassembled WGS sequence"/>
</dbReference>
<proteinExistence type="inferred from homology"/>
<feature type="compositionally biased region" description="Polar residues" evidence="9">
    <location>
        <begin position="508"/>
        <end position="518"/>
    </location>
</feature>
<comment type="similarity">
    <text evidence="5">Belongs to the 2-oxoadipate dioxygenase/decarboxylase family.</text>
</comment>
<dbReference type="GO" id="GO:0051213">
    <property type="term" value="F:dioxygenase activity"/>
    <property type="evidence" value="ECO:0007669"/>
    <property type="project" value="UniProtKB-KW"/>
</dbReference>
<evidence type="ECO:0000256" key="9">
    <source>
        <dbReference type="SAM" id="MobiDB-lite"/>
    </source>
</evidence>
<dbReference type="AlphaFoldDB" id="A0A4S3J5K1"/>
<keyword evidence="4" id="KW-0408">Iron</keyword>
<dbReference type="Gene3D" id="3.10.180.80">
    <property type="entry name" value="Uncharacterised protein PF07063, DUF1338"/>
    <property type="match status" value="1"/>
</dbReference>
<dbReference type="PANTHER" id="PTHR39479">
    <property type="match status" value="1"/>
</dbReference>
<dbReference type="InterPro" id="IPR047869">
    <property type="entry name" value="YdcJ_bac-like"/>
</dbReference>
<dbReference type="SMART" id="SM01150">
    <property type="entry name" value="DUF1338"/>
    <property type="match status" value="1"/>
</dbReference>
<evidence type="ECO:0000256" key="8">
    <source>
        <dbReference type="ARBA" id="ARBA00035045"/>
    </source>
</evidence>
<evidence type="ECO:0000256" key="6">
    <source>
        <dbReference type="ARBA" id="ARBA00035023"/>
    </source>
</evidence>
<keyword evidence="11" id="KW-1185">Reference proteome</keyword>
<keyword evidence="3" id="KW-0560">Oxidoreductase</keyword>
<evidence type="ECO:0000313" key="10">
    <source>
        <dbReference type="EMBL" id="THC90179.1"/>
    </source>
</evidence>
<dbReference type="EC" id="1.13.11.93" evidence="6"/>
<feature type="region of interest" description="Disordered" evidence="9">
    <location>
        <begin position="500"/>
        <end position="524"/>
    </location>
</feature>
<evidence type="ECO:0000313" key="11">
    <source>
        <dbReference type="Proteomes" id="UP000308092"/>
    </source>
</evidence>
<dbReference type="VEuPathDB" id="FungiDB:EYZ11_010356"/>
<dbReference type="EMBL" id="SOSA01000550">
    <property type="protein sequence ID" value="THC90179.1"/>
    <property type="molecule type" value="Genomic_DNA"/>
</dbReference>
<evidence type="ECO:0000256" key="4">
    <source>
        <dbReference type="ARBA" id="ARBA00023004"/>
    </source>
</evidence>
<gene>
    <name evidence="10" type="ORF">EYZ11_010356</name>
</gene>
<name>A0A4S3J5K1_9EURO</name>
<dbReference type="PANTHER" id="PTHR39479:SF2">
    <property type="entry name" value="2-OXOADIPATE DIOXYGENASE_DECARBOXYLASE"/>
    <property type="match status" value="1"/>
</dbReference>
<comment type="caution">
    <text evidence="10">The sequence shown here is derived from an EMBL/GenBank/DDBJ whole genome shotgun (WGS) entry which is preliminary data.</text>
</comment>
<evidence type="ECO:0000256" key="2">
    <source>
        <dbReference type="ARBA" id="ARBA00022964"/>
    </source>
</evidence>
<dbReference type="InterPro" id="IPR009770">
    <property type="entry name" value="HGLS"/>
</dbReference>
<organism evidence="10 11">
    <name type="scientific">Aspergillus tanneri</name>
    <dbReference type="NCBI Taxonomy" id="1220188"/>
    <lineage>
        <taxon>Eukaryota</taxon>
        <taxon>Fungi</taxon>
        <taxon>Dikarya</taxon>
        <taxon>Ascomycota</taxon>
        <taxon>Pezizomycotina</taxon>
        <taxon>Eurotiomycetes</taxon>
        <taxon>Eurotiomycetidae</taxon>
        <taxon>Eurotiales</taxon>
        <taxon>Aspergillaceae</taxon>
        <taxon>Aspergillus</taxon>
        <taxon>Aspergillus subgen. Circumdati</taxon>
    </lineage>
</organism>
<evidence type="ECO:0000256" key="5">
    <source>
        <dbReference type="ARBA" id="ARBA00035013"/>
    </source>
</evidence>
<keyword evidence="2" id="KW-0223">Dioxygenase</keyword>